<keyword evidence="13" id="KW-1185">Reference proteome</keyword>
<dbReference type="RefSeq" id="WP_338445092.1">
    <property type="nucleotide sequence ID" value="NZ_CP144918.1"/>
</dbReference>
<dbReference type="PROSITE" id="PS00543">
    <property type="entry name" value="HLYD_FAMILY"/>
    <property type="match status" value="1"/>
</dbReference>
<evidence type="ECO:0000256" key="1">
    <source>
        <dbReference type="ARBA" id="ARBA00004377"/>
    </source>
</evidence>
<evidence type="ECO:0000259" key="11">
    <source>
        <dbReference type="Pfam" id="PF26002"/>
    </source>
</evidence>
<evidence type="ECO:0000256" key="7">
    <source>
        <dbReference type="ARBA" id="ARBA00022989"/>
    </source>
</evidence>
<feature type="coiled-coil region" evidence="10">
    <location>
        <begin position="190"/>
        <end position="217"/>
    </location>
</feature>
<keyword evidence="3 9" id="KW-0813">Transport</keyword>
<feature type="domain" description="AprE-like beta-barrel" evidence="11">
    <location>
        <begin position="281"/>
        <end position="373"/>
    </location>
</feature>
<sequence length="395" mass="44060">MTALAATDEGLFDERSDPRLKLSNRLVWILCLLFATVIAWAWFATLDEVATGSGRVVPTMREQVIETLEGGILARLHVQQDDIVETGQILAQLDPTQASSTFEESAAKYRAALAASARLQAEVNRTPLTFPAELDDFPELKQAERRLYDTRRASLAESERLIDQSIALIRREVAIGESLIEVGAASNVEVIRLQRQLADLELKKADLRSQYQVEARQQLAQANEEVEALAPVVRGRSDTLNRLTLRSPVKGIVKSIQVSTVGGVIPPNGRLMEIIPLEDRLMIEARMSPRDIAFIHPGQRATVKVTAYDYSIYGGLEGEVATISPDTIRDEVNPEIYYYRVFIRTKSNALVNDAGERFPIVPGMITTVDVHTGQKTVLQYLMKPINRAREALRER</sequence>
<dbReference type="InterPro" id="IPR050739">
    <property type="entry name" value="MFP"/>
</dbReference>
<keyword evidence="8 9" id="KW-0472">Membrane</keyword>
<accession>A0ABZ2CZH4</accession>
<proteinExistence type="inferred from homology"/>
<keyword evidence="4 9" id="KW-1003">Cell membrane</keyword>
<gene>
    <name evidence="12" type="ORF">V5F89_07785</name>
</gene>
<evidence type="ECO:0000256" key="6">
    <source>
        <dbReference type="ARBA" id="ARBA00022692"/>
    </source>
</evidence>
<dbReference type="InterPro" id="IPR058982">
    <property type="entry name" value="Beta-barrel_AprE"/>
</dbReference>
<dbReference type="PANTHER" id="PTHR30386">
    <property type="entry name" value="MEMBRANE FUSION SUBUNIT OF EMRAB-TOLC MULTIDRUG EFFLUX PUMP"/>
    <property type="match status" value="1"/>
</dbReference>
<evidence type="ECO:0000256" key="3">
    <source>
        <dbReference type="ARBA" id="ARBA00022448"/>
    </source>
</evidence>
<dbReference type="PRINTS" id="PR01490">
    <property type="entry name" value="RTXTOXIND"/>
</dbReference>
<evidence type="ECO:0000313" key="12">
    <source>
        <dbReference type="EMBL" id="WWA46190.1"/>
    </source>
</evidence>
<evidence type="ECO:0000256" key="9">
    <source>
        <dbReference type="RuleBase" id="RU365093"/>
    </source>
</evidence>
<evidence type="ECO:0000256" key="2">
    <source>
        <dbReference type="ARBA" id="ARBA00009477"/>
    </source>
</evidence>
<evidence type="ECO:0000256" key="8">
    <source>
        <dbReference type="ARBA" id="ARBA00023136"/>
    </source>
</evidence>
<dbReference type="PANTHER" id="PTHR30386:SF26">
    <property type="entry name" value="TRANSPORT PROTEIN COMB"/>
    <property type="match status" value="1"/>
</dbReference>
<dbReference type="EMBL" id="CP144918">
    <property type="protein sequence ID" value="WWA46190.1"/>
    <property type="molecule type" value="Genomic_DNA"/>
</dbReference>
<dbReference type="Gene3D" id="2.40.30.170">
    <property type="match status" value="1"/>
</dbReference>
<evidence type="ECO:0000313" key="13">
    <source>
        <dbReference type="Proteomes" id="UP001335183"/>
    </source>
</evidence>
<keyword evidence="5 9" id="KW-0997">Cell inner membrane</keyword>
<keyword evidence="6 9" id="KW-0812">Transmembrane</keyword>
<evidence type="ECO:0000256" key="10">
    <source>
        <dbReference type="SAM" id="Coils"/>
    </source>
</evidence>
<evidence type="ECO:0000256" key="4">
    <source>
        <dbReference type="ARBA" id="ARBA00022475"/>
    </source>
</evidence>
<reference evidence="12 13" key="1">
    <citation type="submission" date="2024-02" db="EMBL/GenBank/DDBJ databases">
        <title>The whole genome sequence of five bacterial samples isolated from Abu Dhabi Sabkha-shore region.</title>
        <authorList>
            <person name="Sudalaimuthuasari N."/>
            <person name="Sarfraz B."/>
            <person name="Tuyisabe J.D."/>
            <person name="Mugisha Ntwali L.D.M."/>
            <person name="Ali A.I.A.A."/>
            <person name="Almansoori S.Z.A."/>
            <person name="Alajami H.S.A."/>
            <person name="Almeqbaali A.A.S."/>
            <person name="Kundu B."/>
            <person name="Saeed E.E."/>
            <person name="Sukumarinath V."/>
            <person name="Mishra A.K."/>
            <person name="Hazzouri K.M."/>
            <person name="Almaskari R."/>
            <person name="Sharma A.K."/>
            <person name="Amiri K.M.A."/>
        </authorList>
    </citation>
    <scope>NUCLEOTIDE SEQUENCE [LARGE SCALE GENOMIC DNA]</scope>
    <source>
        <strain evidence="13">kcgeb_sd</strain>
    </source>
</reference>
<dbReference type="NCBIfam" id="TIGR01843">
    <property type="entry name" value="type_I_hlyD"/>
    <property type="match status" value="1"/>
</dbReference>
<keyword evidence="10" id="KW-0175">Coiled coil</keyword>
<feature type="transmembrane region" description="Helical" evidence="9">
    <location>
        <begin position="25"/>
        <end position="43"/>
    </location>
</feature>
<protein>
    <recommendedName>
        <fullName evidence="9">Membrane fusion protein (MFP) family protein</fullName>
    </recommendedName>
</protein>
<dbReference type="InterPro" id="IPR006144">
    <property type="entry name" value="Secretion_HlyD_CS"/>
</dbReference>
<evidence type="ECO:0000256" key="5">
    <source>
        <dbReference type="ARBA" id="ARBA00022519"/>
    </source>
</evidence>
<dbReference type="Pfam" id="PF26002">
    <property type="entry name" value="Beta-barrel_AprE"/>
    <property type="match status" value="1"/>
</dbReference>
<comment type="subcellular location">
    <subcellularLocation>
        <location evidence="1 9">Cell inner membrane</location>
        <topology evidence="1 9">Single-pass membrane protein</topology>
    </subcellularLocation>
</comment>
<dbReference type="InterPro" id="IPR010129">
    <property type="entry name" value="T1SS_HlyD"/>
</dbReference>
<keyword evidence="7 9" id="KW-1133">Transmembrane helix</keyword>
<organism evidence="12 13">
    <name type="scientific">Pelagerythrobacter marensis</name>
    <dbReference type="NCBI Taxonomy" id="543877"/>
    <lineage>
        <taxon>Bacteria</taxon>
        <taxon>Pseudomonadati</taxon>
        <taxon>Pseudomonadota</taxon>
        <taxon>Alphaproteobacteria</taxon>
        <taxon>Sphingomonadales</taxon>
        <taxon>Erythrobacteraceae</taxon>
        <taxon>Pelagerythrobacter</taxon>
    </lineage>
</organism>
<comment type="similarity">
    <text evidence="2 9">Belongs to the membrane fusion protein (MFP) (TC 8.A.1) family.</text>
</comment>
<name>A0ABZ2CZH4_9SPHN</name>
<dbReference type="Proteomes" id="UP001335183">
    <property type="component" value="Chromosome"/>
</dbReference>